<feature type="transmembrane region" description="Helical" evidence="3">
    <location>
        <begin position="35"/>
        <end position="58"/>
    </location>
</feature>
<dbReference type="InterPro" id="IPR013083">
    <property type="entry name" value="Znf_RING/FYVE/PHD"/>
</dbReference>
<keyword evidence="3" id="KW-0472">Membrane</keyword>
<dbReference type="PANTHER" id="PTHR31150">
    <property type="entry name" value="EXPRESSED PROTEIN"/>
    <property type="match status" value="1"/>
</dbReference>
<keyword evidence="3" id="KW-1133">Transmembrane helix</keyword>
<dbReference type="AlphaFoldDB" id="A0A9D4YKB8"/>
<sequence length="229" mass="25235">MASTPEQKKEGTIASRLRSSFKKTFQTKEGIEGNFIVILLLCLILVHEVNSLATVMIIGKPIRLEKDINKIKAEKVTKKSGASKTKDSSSKILNSSGKEEMKDNEPTSSKQQASKKPIKQQPRHYIQWDGTEDTSMKWNCDLCRLNLANKEEQEHSNQHGDGDGGGDGDELQYYLLSSQGGEEDLRSSVLPEVAVLPCSHVFHITCLSAPLTHLTDPPCPICDPATTSL</sequence>
<evidence type="ECO:0000313" key="6">
    <source>
        <dbReference type="Proteomes" id="UP001058974"/>
    </source>
</evidence>
<dbReference type="PROSITE" id="PS50089">
    <property type="entry name" value="ZF_RING_2"/>
    <property type="match status" value="1"/>
</dbReference>
<dbReference type="SMART" id="SM00184">
    <property type="entry name" value="RING"/>
    <property type="match status" value="1"/>
</dbReference>
<evidence type="ECO:0000256" key="2">
    <source>
        <dbReference type="SAM" id="MobiDB-lite"/>
    </source>
</evidence>
<name>A0A9D4YKB8_PEA</name>
<feature type="region of interest" description="Disordered" evidence="2">
    <location>
        <begin position="75"/>
        <end position="124"/>
    </location>
</feature>
<feature type="domain" description="RING-type" evidence="4">
    <location>
        <begin position="140"/>
        <end position="223"/>
    </location>
</feature>
<evidence type="ECO:0000256" key="3">
    <source>
        <dbReference type="SAM" id="Phobius"/>
    </source>
</evidence>
<keyword evidence="1" id="KW-0862">Zinc</keyword>
<dbReference type="Gramene" id="Psat01G0060600-T1">
    <property type="protein sequence ID" value="KAI5441212.1"/>
    <property type="gene ID" value="KIW84_010606"/>
</dbReference>
<dbReference type="SUPFAM" id="SSF57850">
    <property type="entry name" value="RING/U-box"/>
    <property type="match status" value="1"/>
</dbReference>
<proteinExistence type="predicted"/>
<dbReference type="Proteomes" id="UP001058974">
    <property type="component" value="Chromosome 1"/>
</dbReference>
<reference evidence="5 6" key="1">
    <citation type="journal article" date="2022" name="Nat. Genet.">
        <title>Improved pea reference genome and pan-genome highlight genomic features and evolutionary characteristics.</title>
        <authorList>
            <person name="Yang T."/>
            <person name="Liu R."/>
            <person name="Luo Y."/>
            <person name="Hu S."/>
            <person name="Wang D."/>
            <person name="Wang C."/>
            <person name="Pandey M.K."/>
            <person name="Ge S."/>
            <person name="Xu Q."/>
            <person name="Li N."/>
            <person name="Li G."/>
            <person name="Huang Y."/>
            <person name="Saxena R.K."/>
            <person name="Ji Y."/>
            <person name="Li M."/>
            <person name="Yan X."/>
            <person name="He Y."/>
            <person name="Liu Y."/>
            <person name="Wang X."/>
            <person name="Xiang C."/>
            <person name="Varshney R.K."/>
            <person name="Ding H."/>
            <person name="Gao S."/>
            <person name="Zong X."/>
        </authorList>
    </citation>
    <scope>NUCLEOTIDE SEQUENCE [LARGE SCALE GENOMIC DNA]</scope>
    <source>
        <strain evidence="5 6">cv. Zhongwan 6</strain>
    </source>
</reference>
<feature type="compositionally biased region" description="Basic and acidic residues" evidence="2">
    <location>
        <begin position="153"/>
        <end position="162"/>
    </location>
</feature>
<accession>A0A9D4YKB8</accession>
<dbReference type="InterPro" id="IPR001841">
    <property type="entry name" value="Znf_RING"/>
</dbReference>
<keyword evidence="6" id="KW-1185">Reference proteome</keyword>
<keyword evidence="1" id="KW-0863">Zinc-finger</keyword>
<protein>
    <recommendedName>
        <fullName evidence="4">RING-type domain-containing protein</fullName>
    </recommendedName>
</protein>
<dbReference type="EMBL" id="JAMSHJ010000001">
    <property type="protein sequence ID" value="KAI5441212.1"/>
    <property type="molecule type" value="Genomic_DNA"/>
</dbReference>
<organism evidence="5 6">
    <name type="scientific">Pisum sativum</name>
    <name type="common">Garden pea</name>
    <name type="synonym">Lathyrus oleraceus</name>
    <dbReference type="NCBI Taxonomy" id="3888"/>
    <lineage>
        <taxon>Eukaryota</taxon>
        <taxon>Viridiplantae</taxon>
        <taxon>Streptophyta</taxon>
        <taxon>Embryophyta</taxon>
        <taxon>Tracheophyta</taxon>
        <taxon>Spermatophyta</taxon>
        <taxon>Magnoliopsida</taxon>
        <taxon>eudicotyledons</taxon>
        <taxon>Gunneridae</taxon>
        <taxon>Pentapetalae</taxon>
        <taxon>rosids</taxon>
        <taxon>fabids</taxon>
        <taxon>Fabales</taxon>
        <taxon>Fabaceae</taxon>
        <taxon>Papilionoideae</taxon>
        <taxon>50 kb inversion clade</taxon>
        <taxon>NPAAA clade</taxon>
        <taxon>Hologalegina</taxon>
        <taxon>IRL clade</taxon>
        <taxon>Fabeae</taxon>
        <taxon>Lathyrus</taxon>
    </lineage>
</organism>
<evidence type="ECO:0000256" key="1">
    <source>
        <dbReference type="PROSITE-ProRule" id="PRU00175"/>
    </source>
</evidence>
<feature type="region of interest" description="Disordered" evidence="2">
    <location>
        <begin position="153"/>
        <end position="172"/>
    </location>
</feature>
<comment type="caution">
    <text evidence="5">The sequence shown here is derived from an EMBL/GenBank/DDBJ whole genome shotgun (WGS) entry which is preliminary data.</text>
</comment>
<dbReference type="Gene3D" id="3.30.40.10">
    <property type="entry name" value="Zinc/RING finger domain, C3HC4 (zinc finger)"/>
    <property type="match status" value="1"/>
</dbReference>
<dbReference type="PANTHER" id="PTHR31150:SF6">
    <property type="entry name" value="ZINC ION BINDING PROTEIN"/>
    <property type="match status" value="1"/>
</dbReference>
<gene>
    <name evidence="5" type="ORF">KIW84_010606</name>
</gene>
<keyword evidence="3" id="KW-0812">Transmembrane</keyword>
<keyword evidence="1" id="KW-0479">Metal-binding</keyword>
<evidence type="ECO:0000313" key="5">
    <source>
        <dbReference type="EMBL" id="KAI5441212.1"/>
    </source>
</evidence>
<evidence type="ECO:0000259" key="4">
    <source>
        <dbReference type="PROSITE" id="PS50089"/>
    </source>
</evidence>
<dbReference type="GO" id="GO:0008270">
    <property type="term" value="F:zinc ion binding"/>
    <property type="evidence" value="ECO:0007669"/>
    <property type="project" value="UniProtKB-KW"/>
</dbReference>